<sequence>MDDPQKKARFAELLRGSQSRLLGYIHGLVRDVNDADDLFQQTAVILWNKFESYDPSRSFTAWACGVARLEISNFIRSRSRKKLYLSDDLNLLLIEAYTEVPEQPNDDEERKEALAGCLAKLRERDRELLLTCYTGEDDIIRIADRIGRSSQSVHNSLRRIREALYECVRRTLAQEAHPA</sequence>
<keyword evidence="4" id="KW-0804">Transcription</keyword>
<dbReference type="InterPro" id="IPR014284">
    <property type="entry name" value="RNA_pol_sigma-70_dom"/>
</dbReference>
<dbReference type="Gene3D" id="1.10.1740.10">
    <property type="match status" value="1"/>
</dbReference>
<dbReference type="InterPro" id="IPR007627">
    <property type="entry name" value="RNA_pol_sigma70_r2"/>
</dbReference>
<dbReference type="GO" id="GO:0016987">
    <property type="term" value="F:sigma factor activity"/>
    <property type="evidence" value="ECO:0007669"/>
    <property type="project" value="UniProtKB-KW"/>
</dbReference>
<comment type="similarity">
    <text evidence="1">Belongs to the sigma-70 factor family. ECF subfamily.</text>
</comment>
<dbReference type="InterPro" id="IPR013325">
    <property type="entry name" value="RNA_pol_sigma_r2"/>
</dbReference>
<gene>
    <name evidence="6" type="ORF">IPV69_21090</name>
</gene>
<dbReference type="InterPro" id="IPR014331">
    <property type="entry name" value="RNA_pol_sigma70_ECF_RHOBA"/>
</dbReference>
<accession>A0A7M2WTV6</accession>
<dbReference type="SUPFAM" id="SSF88946">
    <property type="entry name" value="Sigma2 domain of RNA polymerase sigma factors"/>
    <property type="match status" value="1"/>
</dbReference>
<dbReference type="InterPro" id="IPR013324">
    <property type="entry name" value="RNA_pol_sigma_r3/r4-like"/>
</dbReference>
<dbReference type="InterPro" id="IPR036388">
    <property type="entry name" value="WH-like_DNA-bd_sf"/>
</dbReference>
<dbReference type="Gene3D" id="1.10.10.10">
    <property type="entry name" value="Winged helix-like DNA-binding domain superfamily/Winged helix DNA-binding domain"/>
    <property type="match status" value="1"/>
</dbReference>
<dbReference type="PANTHER" id="PTHR43133:SF51">
    <property type="entry name" value="RNA POLYMERASE SIGMA FACTOR"/>
    <property type="match status" value="1"/>
</dbReference>
<evidence type="ECO:0000313" key="6">
    <source>
        <dbReference type="EMBL" id="QOV88704.1"/>
    </source>
</evidence>
<evidence type="ECO:0000256" key="4">
    <source>
        <dbReference type="ARBA" id="ARBA00023163"/>
    </source>
</evidence>
<dbReference type="SUPFAM" id="SSF88659">
    <property type="entry name" value="Sigma3 and sigma4 domains of RNA polymerase sigma factors"/>
    <property type="match status" value="1"/>
</dbReference>
<dbReference type="PANTHER" id="PTHR43133">
    <property type="entry name" value="RNA POLYMERASE ECF-TYPE SIGMA FACTO"/>
    <property type="match status" value="1"/>
</dbReference>
<dbReference type="KEGG" id="hbs:IPV69_21090"/>
<keyword evidence="7" id="KW-1185">Reference proteome</keyword>
<evidence type="ECO:0000256" key="3">
    <source>
        <dbReference type="ARBA" id="ARBA00023082"/>
    </source>
</evidence>
<evidence type="ECO:0000259" key="5">
    <source>
        <dbReference type="Pfam" id="PF04542"/>
    </source>
</evidence>
<dbReference type="InterPro" id="IPR039425">
    <property type="entry name" value="RNA_pol_sigma-70-like"/>
</dbReference>
<dbReference type="GO" id="GO:0006352">
    <property type="term" value="P:DNA-templated transcription initiation"/>
    <property type="evidence" value="ECO:0007669"/>
    <property type="project" value="InterPro"/>
</dbReference>
<reference evidence="6 7" key="1">
    <citation type="submission" date="2020-10" db="EMBL/GenBank/DDBJ databases">
        <title>Wide distribution of Phycisphaera-like planctomycetes from WD2101 soil group in peatlands and genome analysis of the first cultivated representative.</title>
        <authorList>
            <person name="Dedysh S.N."/>
            <person name="Beletsky A.V."/>
            <person name="Ivanova A."/>
            <person name="Kulichevskaya I.S."/>
            <person name="Suzina N.E."/>
            <person name="Philippov D.A."/>
            <person name="Rakitin A.L."/>
            <person name="Mardanov A.V."/>
            <person name="Ravin N.V."/>
        </authorList>
    </citation>
    <scope>NUCLEOTIDE SEQUENCE [LARGE SCALE GENOMIC DNA]</scope>
    <source>
        <strain evidence="6 7">M1803</strain>
    </source>
</reference>
<evidence type="ECO:0000256" key="1">
    <source>
        <dbReference type="ARBA" id="ARBA00010641"/>
    </source>
</evidence>
<dbReference type="NCBIfam" id="TIGR02989">
    <property type="entry name" value="Sig-70_gvs1"/>
    <property type="match status" value="1"/>
</dbReference>
<keyword evidence="3" id="KW-0731">Sigma factor</keyword>
<dbReference type="RefSeq" id="WP_206291704.1">
    <property type="nucleotide sequence ID" value="NZ_CP063458.1"/>
</dbReference>
<dbReference type="Pfam" id="PF04542">
    <property type="entry name" value="Sigma70_r2"/>
    <property type="match status" value="1"/>
</dbReference>
<keyword evidence="2" id="KW-0805">Transcription regulation</keyword>
<protein>
    <submittedName>
        <fullName evidence="6">Sigma-70 family RNA polymerase sigma factor</fullName>
    </submittedName>
</protein>
<feature type="domain" description="RNA polymerase sigma-70 region 2" evidence="5">
    <location>
        <begin position="18"/>
        <end position="80"/>
    </location>
</feature>
<organism evidence="6 7">
    <name type="scientific">Humisphaera borealis</name>
    <dbReference type="NCBI Taxonomy" id="2807512"/>
    <lineage>
        <taxon>Bacteria</taxon>
        <taxon>Pseudomonadati</taxon>
        <taxon>Planctomycetota</taxon>
        <taxon>Phycisphaerae</taxon>
        <taxon>Tepidisphaerales</taxon>
        <taxon>Tepidisphaeraceae</taxon>
        <taxon>Humisphaera</taxon>
    </lineage>
</organism>
<proteinExistence type="inferred from homology"/>
<evidence type="ECO:0000313" key="7">
    <source>
        <dbReference type="Proteomes" id="UP000593765"/>
    </source>
</evidence>
<dbReference type="Proteomes" id="UP000593765">
    <property type="component" value="Chromosome"/>
</dbReference>
<evidence type="ECO:0000256" key="2">
    <source>
        <dbReference type="ARBA" id="ARBA00023015"/>
    </source>
</evidence>
<dbReference type="NCBIfam" id="TIGR02937">
    <property type="entry name" value="sigma70-ECF"/>
    <property type="match status" value="1"/>
</dbReference>
<name>A0A7M2WTV6_9BACT</name>
<dbReference type="EMBL" id="CP063458">
    <property type="protein sequence ID" value="QOV88704.1"/>
    <property type="molecule type" value="Genomic_DNA"/>
</dbReference>
<dbReference type="AlphaFoldDB" id="A0A7M2WTV6"/>